<evidence type="ECO:0000256" key="1">
    <source>
        <dbReference type="SAM" id="Phobius"/>
    </source>
</evidence>
<feature type="transmembrane region" description="Helical" evidence="1">
    <location>
        <begin position="17"/>
        <end position="39"/>
    </location>
</feature>
<comment type="caution">
    <text evidence="2">The sequence shown here is derived from an EMBL/GenBank/DDBJ whole genome shotgun (WGS) entry which is preliminary data.</text>
</comment>
<accession>A0ABY2Z1S9</accession>
<dbReference type="Proteomes" id="UP000316851">
    <property type="component" value="Unassembled WGS sequence"/>
</dbReference>
<keyword evidence="1" id="KW-1133">Transmembrane helix</keyword>
<dbReference type="EMBL" id="VHHP01000005">
    <property type="protein sequence ID" value="TPR53720.1"/>
    <property type="molecule type" value="Genomic_DNA"/>
</dbReference>
<reference evidence="2" key="1">
    <citation type="submission" date="2019-06" db="EMBL/GenBank/DDBJ databases">
        <title>Mycoplasma neophronis type strain whole genome sequence.</title>
        <authorList>
            <person name="Spergser J."/>
        </authorList>
    </citation>
    <scope>NUCLEOTIDE SEQUENCE [LARGE SCALE GENOMIC DNA]</scope>
    <source>
        <strain evidence="2">DSM 24097</strain>
    </source>
</reference>
<protein>
    <submittedName>
        <fullName evidence="2">Uncharacterized protein</fullName>
    </submittedName>
</protein>
<organism evidence="2 3">
    <name type="scientific">Metamycoplasma neophronis</name>
    <dbReference type="NCBI Taxonomy" id="872983"/>
    <lineage>
        <taxon>Bacteria</taxon>
        <taxon>Bacillati</taxon>
        <taxon>Mycoplasmatota</taxon>
        <taxon>Mycoplasmoidales</taxon>
        <taxon>Metamycoplasmataceae</taxon>
        <taxon>Metamycoplasma</taxon>
    </lineage>
</organism>
<gene>
    <name evidence="2" type="ORF">FJR74_02355</name>
</gene>
<evidence type="ECO:0000313" key="3">
    <source>
        <dbReference type="Proteomes" id="UP000316851"/>
    </source>
</evidence>
<sequence>MKTLELIEKKFKFWLKIWLFMLIGGIVITIPLLICIFAIKNINPNTRIALTVLAIIFALIASGSNFVFYYPLRSYGFIILPYKELKEKNDSTMLSYLCLFNKTLISAARLLSDDYIKRLNNLNAQESNS</sequence>
<keyword evidence="1" id="KW-0472">Membrane</keyword>
<evidence type="ECO:0000313" key="2">
    <source>
        <dbReference type="EMBL" id="TPR53720.1"/>
    </source>
</evidence>
<name>A0ABY2Z1S9_9BACT</name>
<dbReference type="RefSeq" id="WP_140914945.1">
    <property type="nucleotide sequence ID" value="NZ_VHHP01000005.1"/>
</dbReference>
<proteinExistence type="predicted"/>
<feature type="transmembrane region" description="Helical" evidence="1">
    <location>
        <begin position="48"/>
        <end position="72"/>
    </location>
</feature>
<keyword evidence="1" id="KW-0812">Transmembrane</keyword>
<keyword evidence="3" id="KW-1185">Reference proteome</keyword>